<dbReference type="EC" id="2.5.1.145" evidence="7"/>
<dbReference type="KEGG" id="dpr:Despr_2636"/>
<dbReference type="GO" id="GO:0008961">
    <property type="term" value="F:phosphatidylglycerol-prolipoprotein diacylglyceryl transferase activity"/>
    <property type="evidence" value="ECO:0007669"/>
    <property type="project" value="UniProtKB-UniRule"/>
</dbReference>
<evidence type="ECO:0000313" key="9">
    <source>
        <dbReference type="Proteomes" id="UP000006365"/>
    </source>
</evidence>
<reference evidence="8 9" key="1">
    <citation type="journal article" date="2011" name="Stand. Genomic Sci.">
        <title>Complete genome sequence of Desulfobulbus propionicus type strain (1pr3).</title>
        <authorList>
            <person name="Pagani I."/>
            <person name="Lapidus A."/>
            <person name="Nolan M."/>
            <person name="Lucas S."/>
            <person name="Hammon N."/>
            <person name="Deshpande S."/>
            <person name="Cheng J.F."/>
            <person name="Chertkov O."/>
            <person name="Davenport K."/>
            <person name="Tapia R."/>
            <person name="Han C."/>
            <person name="Goodwin L."/>
            <person name="Pitluck S."/>
            <person name="Liolios K."/>
            <person name="Mavromatis K."/>
            <person name="Ivanova N."/>
            <person name="Mikhailova N."/>
            <person name="Pati A."/>
            <person name="Chen A."/>
            <person name="Palaniappan K."/>
            <person name="Land M."/>
            <person name="Hauser L."/>
            <person name="Chang Y.J."/>
            <person name="Jeffries C.D."/>
            <person name="Detter J.C."/>
            <person name="Brambilla E."/>
            <person name="Kannan K.P."/>
            <person name="Djao O.D."/>
            <person name="Rohde M."/>
            <person name="Pukall R."/>
            <person name="Spring S."/>
            <person name="Goker M."/>
            <person name="Sikorski J."/>
            <person name="Woyke T."/>
            <person name="Bristow J."/>
            <person name="Eisen J.A."/>
            <person name="Markowitz V."/>
            <person name="Hugenholtz P."/>
            <person name="Kyrpides N.C."/>
            <person name="Klenk H.P."/>
        </authorList>
    </citation>
    <scope>NUCLEOTIDE SEQUENCE [LARGE SCALE GENOMIC DNA]</scope>
    <source>
        <strain evidence="9">ATCC 33891 / DSM 2032 / 1pr3</strain>
    </source>
</reference>
<gene>
    <name evidence="7" type="primary">lgt</name>
    <name evidence="8" type="ordered locus">Despr_2636</name>
</gene>
<evidence type="ECO:0000256" key="1">
    <source>
        <dbReference type="ARBA" id="ARBA00007150"/>
    </source>
</evidence>
<organism evidence="8 9">
    <name type="scientific">Desulfobulbus propionicus (strain ATCC 33891 / DSM 2032 / VKM B-1956 / 1pr3)</name>
    <dbReference type="NCBI Taxonomy" id="577650"/>
    <lineage>
        <taxon>Bacteria</taxon>
        <taxon>Pseudomonadati</taxon>
        <taxon>Thermodesulfobacteriota</taxon>
        <taxon>Desulfobulbia</taxon>
        <taxon>Desulfobulbales</taxon>
        <taxon>Desulfobulbaceae</taxon>
        <taxon>Desulfobulbus</taxon>
    </lineage>
</organism>
<comment type="function">
    <text evidence="7">Catalyzes the transfer of the diacylglyceryl group from phosphatidylglycerol to the sulfhydryl group of the N-terminal cysteine of a prolipoprotein, the first step in the formation of mature lipoproteins.</text>
</comment>
<dbReference type="InterPro" id="IPR001640">
    <property type="entry name" value="Lgt"/>
</dbReference>
<dbReference type="PROSITE" id="PS01311">
    <property type="entry name" value="LGT"/>
    <property type="match status" value="1"/>
</dbReference>
<dbReference type="GO" id="GO:0005886">
    <property type="term" value="C:plasma membrane"/>
    <property type="evidence" value="ECO:0007669"/>
    <property type="project" value="UniProtKB-SubCell"/>
</dbReference>
<dbReference type="HAMAP" id="MF_01147">
    <property type="entry name" value="Lgt"/>
    <property type="match status" value="1"/>
</dbReference>
<dbReference type="NCBIfam" id="TIGR00544">
    <property type="entry name" value="lgt"/>
    <property type="match status" value="1"/>
</dbReference>
<sequence length="279" mass="31126">MLEFPSINPVLLSFGSLQIRWYGLMYVIGFSCAYLLVVHQAKKFAWKQMLTHVDNLNLALIIGVIIGGRLGYVLLYNPMHYLMHPMEIPAIWSGGMSFHGGCLGALLTGALYCRKQGLDYWRAADLFIATAPIGLFFGRLGNFINGELYGRISTAPWAMVFPDGGPLPRHPSQLYEAALEGLLLFLLLWGMKANPWHQPKKRLWPHGSMLSLFLIGYGCCRFLVEFFREPDAQLGFIIGLFSMGQVLCLLMVVAGTALWYARITAQTEKATVHPPPSAT</sequence>
<comment type="subcellular location">
    <subcellularLocation>
        <location evidence="7">Cell inner membrane</location>
        <topology evidence="7">Multi-pass membrane protein</topology>
    </subcellularLocation>
</comment>
<dbReference type="GO" id="GO:0042158">
    <property type="term" value="P:lipoprotein biosynthetic process"/>
    <property type="evidence" value="ECO:0007669"/>
    <property type="project" value="UniProtKB-UniRule"/>
</dbReference>
<comment type="pathway">
    <text evidence="7">Protein modification; lipoprotein biosynthesis (diacylglyceryl transfer).</text>
</comment>
<dbReference type="UniPathway" id="UPA00664"/>
<dbReference type="PANTHER" id="PTHR30589">
    <property type="entry name" value="PROLIPOPROTEIN DIACYLGLYCERYL TRANSFERASE"/>
    <property type="match status" value="1"/>
</dbReference>
<feature type="transmembrane region" description="Helical" evidence="7">
    <location>
        <begin position="174"/>
        <end position="191"/>
    </location>
</feature>
<comment type="catalytic activity">
    <reaction evidence="7">
        <text>L-cysteinyl-[prolipoprotein] + a 1,2-diacyl-sn-glycero-3-phospho-(1'-sn-glycerol) = an S-1,2-diacyl-sn-glyceryl-L-cysteinyl-[prolipoprotein] + sn-glycerol 1-phosphate + H(+)</text>
        <dbReference type="Rhea" id="RHEA:56712"/>
        <dbReference type="Rhea" id="RHEA-COMP:14679"/>
        <dbReference type="Rhea" id="RHEA-COMP:14680"/>
        <dbReference type="ChEBI" id="CHEBI:15378"/>
        <dbReference type="ChEBI" id="CHEBI:29950"/>
        <dbReference type="ChEBI" id="CHEBI:57685"/>
        <dbReference type="ChEBI" id="CHEBI:64716"/>
        <dbReference type="ChEBI" id="CHEBI:140658"/>
        <dbReference type="EC" id="2.5.1.145"/>
    </reaction>
</comment>
<keyword evidence="3 7" id="KW-0808">Transferase</keyword>
<keyword evidence="9" id="KW-1185">Reference proteome</keyword>
<feature type="transmembrane region" description="Helical" evidence="7">
    <location>
        <begin position="58"/>
        <end position="79"/>
    </location>
</feature>
<accession>A0A7U4DQ57</accession>
<evidence type="ECO:0000256" key="3">
    <source>
        <dbReference type="ARBA" id="ARBA00022679"/>
    </source>
</evidence>
<keyword evidence="2 7" id="KW-1003">Cell membrane</keyword>
<dbReference type="PANTHER" id="PTHR30589:SF0">
    <property type="entry name" value="PHOSPHATIDYLGLYCEROL--PROLIPOPROTEIN DIACYLGLYCERYL TRANSFERASE"/>
    <property type="match status" value="1"/>
</dbReference>
<feature type="transmembrane region" description="Helical" evidence="7">
    <location>
        <begin position="20"/>
        <end position="37"/>
    </location>
</feature>
<evidence type="ECO:0000256" key="4">
    <source>
        <dbReference type="ARBA" id="ARBA00022692"/>
    </source>
</evidence>
<keyword evidence="5 7" id="KW-1133">Transmembrane helix</keyword>
<keyword evidence="6 7" id="KW-0472">Membrane</keyword>
<feature type="transmembrane region" description="Helical" evidence="7">
    <location>
        <begin position="236"/>
        <end position="261"/>
    </location>
</feature>
<evidence type="ECO:0000256" key="7">
    <source>
        <dbReference type="HAMAP-Rule" id="MF_01147"/>
    </source>
</evidence>
<proteinExistence type="inferred from homology"/>
<feature type="binding site" evidence="7">
    <location>
        <position position="139"/>
    </location>
    <ligand>
        <name>a 1,2-diacyl-sn-glycero-3-phospho-(1'-sn-glycerol)</name>
        <dbReference type="ChEBI" id="CHEBI:64716"/>
    </ligand>
</feature>
<dbReference type="RefSeq" id="WP_015725298.1">
    <property type="nucleotide sequence ID" value="NC_014972.1"/>
</dbReference>
<evidence type="ECO:0000256" key="5">
    <source>
        <dbReference type="ARBA" id="ARBA00022989"/>
    </source>
</evidence>
<keyword evidence="7" id="KW-0997">Cell inner membrane</keyword>
<evidence type="ECO:0000313" key="8">
    <source>
        <dbReference type="EMBL" id="ADW18772.1"/>
    </source>
</evidence>
<evidence type="ECO:0000256" key="2">
    <source>
        <dbReference type="ARBA" id="ARBA00022475"/>
    </source>
</evidence>
<dbReference type="Pfam" id="PF01790">
    <property type="entry name" value="LGT"/>
    <property type="match status" value="1"/>
</dbReference>
<name>A0A7U4DQ57_DESPD</name>
<feature type="transmembrane region" description="Helical" evidence="7">
    <location>
        <begin position="203"/>
        <end position="224"/>
    </location>
</feature>
<comment type="similarity">
    <text evidence="1 7">Belongs to the Lgt family.</text>
</comment>
<evidence type="ECO:0000256" key="6">
    <source>
        <dbReference type="ARBA" id="ARBA00023136"/>
    </source>
</evidence>
<dbReference type="EMBL" id="CP002364">
    <property type="protein sequence ID" value="ADW18772.1"/>
    <property type="molecule type" value="Genomic_DNA"/>
</dbReference>
<feature type="transmembrane region" description="Helical" evidence="7">
    <location>
        <begin position="120"/>
        <end position="138"/>
    </location>
</feature>
<feature type="transmembrane region" description="Helical" evidence="7">
    <location>
        <begin position="91"/>
        <end position="113"/>
    </location>
</feature>
<protein>
    <recommendedName>
        <fullName evidence="7">Phosphatidylglycerol--prolipoprotein diacylglyceryl transferase</fullName>
        <ecNumber evidence="7">2.5.1.145</ecNumber>
    </recommendedName>
</protein>
<keyword evidence="4 7" id="KW-0812">Transmembrane</keyword>
<dbReference type="AlphaFoldDB" id="A0A7U4DQ57"/>
<dbReference type="Proteomes" id="UP000006365">
    <property type="component" value="Chromosome"/>
</dbReference>